<keyword evidence="2" id="KW-0378">Hydrolase</keyword>
<comment type="caution">
    <text evidence="6">The sequence shown here is derived from an EMBL/GenBank/DDBJ whole genome shotgun (WGS) entry which is preliminary data.</text>
</comment>
<dbReference type="InterPro" id="IPR017853">
    <property type="entry name" value="GH"/>
</dbReference>
<evidence type="ECO:0000313" key="7">
    <source>
        <dbReference type="Proteomes" id="UP000634136"/>
    </source>
</evidence>
<dbReference type="GO" id="GO:0008422">
    <property type="term" value="F:beta-glucosidase activity"/>
    <property type="evidence" value="ECO:0007669"/>
    <property type="project" value="TreeGrafter"/>
</dbReference>
<organism evidence="6 7">
    <name type="scientific">Senna tora</name>
    <dbReference type="NCBI Taxonomy" id="362788"/>
    <lineage>
        <taxon>Eukaryota</taxon>
        <taxon>Viridiplantae</taxon>
        <taxon>Streptophyta</taxon>
        <taxon>Embryophyta</taxon>
        <taxon>Tracheophyta</taxon>
        <taxon>Spermatophyta</taxon>
        <taxon>Magnoliopsida</taxon>
        <taxon>eudicotyledons</taxon>
        <taxon>Gunneridae</taxon>
        <taxon>Pentapetalae</taxon>
        <taxon>rosids</taxon>
        <taxon>fabids</taxon>
        <taxon>Fabales</taxon>
        <taxon>Fabaceae</taxon>
        <taxon>Caesalpinioideae</taxon>
        <taxon>Cassia clade</taxon>
        <taxon>Senna</taxon>
    </lineage>
</organism>
<dbReference type="Proteomes" id="UP000634136">
    <property type="component" value="Unassembled WGS sequence"/>
</dbReference>
<protein>
    <submittedName>
        <fullName evidence="6">Beta-glucosidase 24-like</fullName>
    </submittedName>
</protein>
<dbReference type="Pfam" id="PF00232">
    <property type="entry name" value="Glyco_hydro_1"/>
    <property type="match status" value="1"/>
</dbReference>
<feature type="signal peptide" evidence="5">
    <location>
        <begin position="1"/>
        <end position="25"/>
    </location>
</feature>
<dbReference type="GO" id="GO:0005975">
    <property type="term" value="P:carbohydrate metabolic process"/>
    <property type="evidence" value="ECO:0007669"/>
    <property type="project" value="InterPro"/>
</dbReference>
<dbReference type="Gene3D" id="3.20.20.80">
    <property type="entry name" value="Glycosidases"/>
    <property type="match status" value="1"/>
</dbReference>
<dbReference type="OrthoDB" id="65569at2759"/>
<evidence type="ECO:0000256" key="5">
    <source>
        <dbReference type="SAM" id="SignalP"/>
    </source>
</evidence>
<dbReference type="PANTHER" id="PTHR10353">
    <property type="entry name" value="GLYCOSYL HYDROLASE"/>
    <property type="match status" value="1"/>
</dbReference>
<comment type="similarity">
    <text evidence="1 4">Belongs to the glycosyl hydrolase 1 family.</text>
</comment>
<evidence type="ECO:0000256" key="1">
    <source>
        <dbReference type="ARBA" id="ARBA00010838"/>
    </source>
</evidence>
<dbReference type="AlphaFoldDB" id="A0A834WX76"/>
<name>A0A834WX76_9FABA</name>
<keyword evidence="7" id="KW-1185">Reference proteome</keyword>
<reference evidence="6" key="1">
    <citation type="submission" date="2020-09" db="EMBL/GenBank/DDBJ databases">
        <title>Genome-Enabled Discovery of Anthraquinone Biosynthesis in Senna tora.</title>
        <authorList>
            <person name="Kang S.-H."/>
            <person name="Pandey R.P."/>
            <person name="Lee C.-M."/>
            <person name="Sim J.-S."/>
            <person name="Jeong J.-T."/>
            <person name="Choi B.-S."/>
            <person name="Jung M."/>
            <person name="Ginzburg D."/>
            <person name="Zhao K."/>
            <person name="Won S.Y."/>
            <person name="Oh T.-J."/>
            <person name="Yu Y."/>
            <person name="Kim N.-H."/>
            <person name="Lee O.R."/>
            <person name="Lee T.-H."/>
            <person name="Bashyal P."/>
            <person name="Kim T.-S."/>
            <person name="Lee W.-H."/>
            <person name="Kawkins C."/>
            <person name="Kim C.-K."/>
            <person name="Kim J.S."/>
            <person name="Ahn B.O."/>
            <person name="Rhee S.Y."/>
            <person name="Sohng J.K."/>
        </authorList>
    </citation>
    <scope>NUCLEOTIDE SEQUENCE</scope>
    <source>
        <tissue evidence="6">Leaf</tissue>
    </source>
</reference>
<evidence type="ECO:0000256" key="3">
    <source>
        <dbReference type="ARBA" id="ARBA00023295"/>
    </source>
</evidence>
<dbReference type="PRINTS" id="PR00131">
    <property type="entry name" value="GLHYDRLASE1"/>
</dbReference>
<dbReference type="SUPFAM" id="SSF51445">
    <property type="entry name" value="(Trans)glycosidases"/>
    <property type="match status" value="1"/>
</dbReference>
<dbReference type="FunFam" id="3.20.20.80:FF:000020">
    <property type="entry name" value="Beta-glucosidase 12"/>
    <property type="match status" value="1"/>
</dbReference>
<keyword evidence="5" id="KW-0732">Signal</keyword>
<proteinExistence type="inferred from homology"/>
<dbReference type="EMBL" id="JAAIUW010000004">
    <property type="protein sequence ID" value="KAF7833958.1"/>
    <property type="molecule type" value="Genomic_DNA"/>
</dbReference>
<gene>
    <name evidence="6" type="ORF">G2W53_008817</name>
</gene>
<accession>A0A834WX76</accession>
<feature type="chain" id="PRO_5032570462" evidence="5">
    <location>
        <begin position="26"/>
        <end position="528"/>
    </location>
</feature>
<evidence type="ECO:0000313" key="6">
    <source>
        <dbReference type="EMBL" id="KAF7833958.1"/>
    </source>
</evidence>
<keyword evidence="3" id="KW-0326">Glycosidase</keyword>
<evidence type="ECO:0000256" key="2">
    <source>
        <dbReference type="ARBA" id="ARBA00022801"/>
    </source>
</evidence>
<sequence>MIILWRSSLVISLLLCMSLQLQVQCVELDLGLLNATTTPEELKIRRSDFPRDFFFGVSTSALQIEGAANEAGKGPSIWDNFLQKYPDRIPDQSTNNPAIEHYKRYKEDVKLIKKLGVDWYRFAIPWTRILPKGSLSGGVNQEGIDHYNDLINELVKYGIRPFVTLLHFDTPQALQDKYGGPLSRLFIDDFKDYAELCFKLFGDRVKHWLTINEPFIVGALGYDTGEIAPGRCSLGPYKCLAGNSTTEPYIITHNLLLAHASVVKLYRDKFQGKQGGEIGIVNAGLFAEPYSESQEDKAAARRIMDFGLGWIMEPLVFGDYPKIMRDVAKERLPYFTQQEKNLIKGSFDFIGLNYYSASYAKNIPPNPNAPPHFMSDTSVLPLGEKDGIPIGPLVEGTNSFYTYPVGLEKLLNFMKDEYQNPKIYMTENGISEASRENIKLEEALFDPHRIKNILRHLYRIHNAIKNGVNVKGYMYWTLFDEFELREGYTQRFGFYYIDFKNNFKRIPKLSVKWYRNFLKGSNSQSYSI</sequence>
<dbReference type="PANTHER" id="PTHR10353:SF154">
    <property type="entry name" value="BETA-GLUCOSIDASE 9-RELATED"/>
    <property type="match status" value="1"/>
</dbReference>
<evidence type="ECO:0000256" key="4">
    <source>
        <dbReference type="RuleBase" id="RU003690"/>
    </source>
</evidence>
<dbReference type="InterPro" id="IPR001360">
    <property type="entry name" value="Glyco_hydro_1"/>
</dbReference>